<keyword evidence="4 7" id="KW-0812">Transmembrane</keyword>
<keyword evidence="5 7" id="KW-1133">Transmembrane helix</keyword>
<dbReference type="EMBL" id="DVLY01000061">
    <property type="protein sequence ID" value="HIT97718.1"/>
    <property type="molecule type" value="Genomic_DNA"/>
</dbReference>
<feature type="transmembrane region" description="Helical" evidence="7">
    <location>
        <begin position="328"/>
        <end position="347"/>
    </location>
</feature>
<dbReference type="PANTHER" id="PTHR30106">
    <property type="entry name" value="INNER MEMBRANE PROTEIN YEIH-RELATED"/>
    <property type="match status" value="1"/>
</dbReference>
<dbReference type="Pfam" id="PF03601">
    <property type="entry name" value="Cons_hypoth698"/>
    <property type="match status" value="1"/>
</dbReference>
<feature type="transmembrane region" description="Helical" evidence="7">
    <location>
        <begin position="165"/>
        <end position="184"/>
    </location>
</feature>
<dbReference type="AlphaFoldDB" id="A0A9D1H945"/>
<evidence type="ECO:0000256" key="7">
    <source>
        <dbReference type="SAM" id="Phobius"/>
    </source>
</evidence>
<feature type="transmembrane region" description="Helical" evidence="7">
    <location>
        <begin position="196"/>
        <end position="217"/>
    </location>
</feature>
<feature type="transmembrane region" description="Helical" evidence="7">
    <location>
        <begin position="81"/>
        <end position="99"/>
    </location>
</feature>
<dbReference type="PANTHER" id="PTHR30106:SF1">
    <property type="entry name" value="UPF0324 MEMBRANE PROTEIN FN0533"/>
    <property type="match status" value="1"/>
</dbReference>
<protein>
    <submittedName>
        <fullName evidence="8">Sulfate exporter family transporter</fullName>
    </submittedName>
</protein>
<evidence type="ECO:0000313" key="9">
    <source>
        <dbReference type="Proteomes" id="UP000824161"/>
    </source>
</evidence>
<organism evidence="8 9">
    <name type="scientific">Candidatus Merdimorpha stercoravium</name>
    <dbReference type="NCBI Taxonomy" id="2840863"/>
    <lineage>
        <taxon>Bacteria</taxon>
        <taxon>Pseudomonadati</taxon>
        <taxon>Bacteroidota</taxon>
        <taxon>Flavobacteriia</taxon>
        <taxon>Flavobacteriales</taxon>
        <taxon>Candidatus Merdimorpha</taxon>
    </lineage>
</organism>
<feature type="non-terminal residue" evidence="8">
    <location>
        <position position="411"/>
    </location>
</feature>
<comment type="subcellular location">
    <subcellularLocation>
        <location evidence="1">Cell membrane</location>
        <topology evidence="1">Multi-pass membrane protein</topology>
    </subcellularLocation>
</comment>
<evidence type="ECO:0000313" key="8">
    <source>
        <dbReference type="EMBL" id="HIT97718.1"/>
    </source>
</evidence>
<evidence type="ECO:0000256" key="2">
    <source>
        <dbReference type="ARBA" id="ARBA00007977"/>
    </source>
</evidence>
<feature type="transmembrane region" description="Helical" evidence="7">
    <location>
        <begin position="55"/>
        <end position="74"/>
    </location>
</feature>
<gene>
    <name evidence="8" type="ORF">IAC44_02670</name>
</gene>
<evidence type="ECO:0000256" key="3">
    <source>
        <dbReference type="ARBA" id="ARBA00022475"/>
    </source>
</evidence>
<feature type="transmembrane region" description="Helical" evidence="7">
    <location>
        <begin position="111"/>
        <end position="128"/>
    </location>
</feature>
<feature type="transmembrane region" description="Helical" evidence="7">
    <location>
        <begin position="223"/>
        <end position="241"/>
    </location>
</feature>
<proteinExistence type="inferred from homology"/>
<evidence type="ECO:0000256" key="1">
    <source>
        <dbReference type="ARBA" id="ARBA00004651"/>
    </source>
</evidence>
<comment type="similarity">
    <text evidence="2">Belongs to the UPF0324 family.</text>
</comment>
<feature type="transmembrane region" description="Helical" evidence="7">
    <location>
        <begin position="292"/>
        <end position="308"/>
    </location>
</feature>
<dbReference type="GO" id="GO:0005886">
    <property type="term" value="C:plasma membrane"/>
    <property type="evidence" value="ECO:0007669"/>
    <property type="project" value="UniProtKB-SubCell"/>
</dbReference>
<reference evidence="8" key="1">
    <citation type="submission" date="2020-10" db="EMBL/GenBank/DDBJ databases">
        <authorList>
            <person name="Gilroy R."/>
        </authorList>
    </citation>
    <scope>NUCLEOTIDE SEQUENCE</scope>
    <source>
        <strain evidence="8">1383</strain>
    </source>
</reference>
<evidence type="ECO:0000256" key="6">
    <source>
        <dbReference type="ARBA" id="ARBA00023136"/>
    </source>
</evidence>
<name>A0A9D1H945_9FLAO</name>
<dbReference type="InterPro" id="IPR018383">
    <property type="entry name" value="UPF0324_pro"/>
</dbReference>
<evidence type="ECO:0000256" key="4">
    <source>
        <dbReference type="ARBA" id="ARBA00022692"/>
    </source>
</evidence>
<keyword evidence="3" id="KW-1003">Cell membrane</keyword>
<comment type="caution">
    <text evidence="8">The sequence shown here is derived from an EMBL/GenBank/DDBJ whole genome shotgun (WGS) entry which is preliminary data.</text>
</comment>
<feature type="transmembrane region" description="Helical" evidence="7">
    <location>
        <begin position="390"/>
        <end position="410"/>
    </location>
</feature>
<dbReference type="Proteomes" id="UP000824161">
    <property type="component" value="Unassembled WGS sequence"/>
</dbReference>
<feature type="transmembrane region" description="Helical" evidence="7">
    <location>
        <begin position="15"/>
        <end position="35"/>
    </location>
</feature>
<accession>A0A9D1H945</accession>
<keyword evidence="6 7" id="KW-0472">Membrane</keyword>
<evidence type="ECO:0000256" key="5">
    <source>
        <dbReference type="ARBA" id="ARBA00022989"/>
    </source>
</evidence>
<feature type="transmembrane region" description="Helical" evidence="7">
    <location>
        <begin position="359"/>
        <end position="378"/>
    </location>
</feature>
<reference evidence="8" key="2">
    <citation type="journal article" date="2021" name="PeerJ">
        <title>Extensive microbial diversity within the chicken gut microbiome revealed by metagenomics and culture.</title>
        <authorList>
            <person name="Gilroy R."/>
            <person name="Ravi A."/>
            <person name="Getino M."/>
            <person name="Pursley I."/>
            <person name="Horton D.L."/>
            <person name="Alikhan N.F."/>
            <person name="Baker D."/>
            <person name="Gharbi K."/>
            <person name="Hall N."/>
            <person name="Watson M."/>
            <person name="Adriaenssens E.M."/>
            <person name="Foster-Nyarko E."/>
            <person name="Jarju S."/>
            <person name="Secka A."/>
            <person name="Antonio M."/>
            <person name="Oren A."/>
            <person name="Chaudhuri R.R."/>
            <person name="La Ragione R."/>
            <person name="Hildebrand F."/>
            <person name="Pallen M.J."/>
        </authorList>
    </citation>
    <scope>NUCLEOTIDE SEQUENCE</scope>
    <source>
        <strain evidence="8">1383</strain>
    </source>
</reference>
<sequence>MKEKSLMRTLRTEDWTTVLLGGVVVALVVGFGLAGKLSWLPTLPAALATPADAGRLVYMFVFLYVLTYAAFRFMGRETRHLLPSFAVIFAIAVAAMYITRIPAIKTLGLESVLFSVAIGLVISNFIGIPEWLRPAMQSEFFIKAGLVVLGTSVIISEILQAGLFGILQSLVVVFSVWYFAFWIARKLKIDPEMSTMLASAVSICGVSAAIATCGAIKGDNKKLSYVISLVLVVAIPMMYLMPWLARELGLSQEVAGAWLGGTIDTTGAVVASGKFLGETAEKYSVIIKSSQNVLLGLAAFLISIYWSYRGTAREEKPTVGVLWYRFPKFVLGFVLASVIFSTCFDPAEAKQMGDVANKNFREAFFAIAFVSIGLETNFRQLFSHENKKPMYAFGIAQGFNILLTLAVAYLL</sequence>